<evidence type="ECO:0000259" key="4">
    <source>
        <dbReference type="Pfam" id="PF23643"/>
    </source>
</evidence>
<feature type="domain" description="Trafficking protein particle complex subunit 13 C-terminal" evidence="4">
    <location>
        <begin position="387"/>
        <end position="483"/>
    </location>
</feature>
<dbReference type="InterPro" id="IPR010378">
    <property type="entry name" value="TRAPPC13"/>
</dbReference>
<dbReference type="OMA" id="FVIKHEI"/>
<dbReference type="EMBL" id="JEMT01029296">
    <property type="protein sequence ID" value="EXX52408.1"/>
    <property type="molecule type" value="Genomic_DNA"/>
</dbReference>
<dbReference type="AlphaFoldDB" id="A0A015LC42"/>
<protein>
    <recommendedName>
        <fullName evidence="8">DUF974-domain-containing protein</fullName>
    </recommendedName>
</protein>
<comment type="similarity">
    <text evidence="1">Belongs to the TRAPPC13 family.</text>
</comment>
<dbReference type="Proteomes" id="UP000022910">
    <property type="component" value="Unassembled WGS sequence"/>
</dbReference>
<dbReference type="InterPro" id="IPR055429">
    <property type="entry name" value="TRAPPC13_M"/>
</dbReference>
<proteinExistence type="inferred from homology"/>
<feature type="compositionally biased region" description="Basic and acidic residues" evidence="2">
    <location>
        <begin position="285"/>
        <end position="294"/>
    </location>
</feature>
<feature type="domain" description="Trafficking protein particle complex subunit 13 middle" evidence="5">
    <location>
        <begin position="275"/>
        <end position="374"/>
    </location>
</feature>
<feature type="domain" description="Trafficking protein particle complex subunit 13 N-terminal" evidence="3">
    <location>
        <begin position="20"/>
        <end position="177"/>
    </location>
</feature>
<name>A0A015LC42_RHIIW</name>
<comment type="caution">
    <text evidence="6">The sequence shown here is derived from an EMBL/GenBank/DDBJ whole genome shotgun (WGS) entry which is preliminary data.</text>
</comment>
<sequence>MSVLSGNTNIIVEQPREVQHLLSLKVMRQSSPSTSKGTEKKSQAESLDPTVSKSASRIHMRDLSENELSSLPSMNTNAIENIYLGATFDSYLIVNNDSARIARDISIRAELQTEKQRLQLADTTSNSVPTIEPHKAYEFVIKHEIKELGIHNLVCMVQYTTDEGVKRYLKKFYRFQVLNPFAVKTKVNNMADGTVFLEVQIQNVAERLMYLERMNFEPGEVFNYKDLNFVVFNDEINDKELKKVNESINENINEKIDLVNKESNIESKEENENLNIANEQANLENDNKEDEKNSESKIVKLSKVKIDQESIFGKNSYLNPQDIRQYLYMLTPKPEIDNKLARTTNALGKLEIVWRSNYGETGRLQTSQLIRKPPILDEIEFSVTSIPTLIELEVPFKLGCRIRNRTTTTLKITIIAVKSKMGSVLLSGPSTNYLGELASDAFVEFSLEFFPLSPGLQKVGGLKVVDKISGYTKEIDHLTDIFVLFSK</sequence>
<feature type="region of interest" description="Disordered" evidence="2">
    <location>
        <begin position="28"/>
        <end position="59"/>
    </location>
</feature>
<dbReference type="HOGENOM" id="CLU_027041_0_0_1"/>
<dbReference type="Pfam" id="PF23643">
    <property type="entry name" value="TRAPPC13_C"/>
    <property type="match status" value="1"/>
</dbReference>
<accession>A0A015LC42</accession>
<dbReference type="GO" id="GO:1990072">
    <property type="term" value="C:TRAPPIII protein complex"/>
    <property type="evidence" value="ECO:0007669"/>
    <property type="project" value="TreeGrafter"/>
</dbReference>
<dbReference type="STRING" id="1432141.A0A015LC42"/>
<evidence type="ECO:0000313" key="6">
    <source>
        <dbReference type="EMBL" id="EXX52408.1"/>
    </source>
</evidence>
<evidence type="ECO:0008006" key="8">
    <source>
        <dbReference type="Google" id="ProtNLM"/>
    </source>
</evidence>
<evidence type="ECO:0000259" key="3">
    <source>
        <dbReference type="Pfam" id="PF06159"/>
    </source>
</evidence>
<dbReference type="InterPro" id="IPR055428">
    <property type="entry name" value="TRAPPC13_C"/>
</dbReference>
<reference evidence="6 7" key="1">
    <citation type="submission" date="2014-02" db="EMBL/GenBank/DDBJ databases">
        <title>Single nucleus genome sequencing reveals high similarity among nuclei of an endomycorrhizal fungus.</title>
        <authorList>
            <person name="Lin K."/>
            <person name="Geurts R."/>
            <person name="Zhang Z."/>
            <person name="Limpens E."/>
            <person name="Saunders D.G."/>
            <person name="Mu D."/>
            <person name="Pang E."/>
            <person name="Cao H."/>
            <person name="Cha H."/>
            <person name="Lin T."/>
            <person name="Zhou Q."/>
            <person name="Shang Y."/>
            <person name="Li Y."/>
            <person name="Ivanov S."/>
            <person name="Sharma T."/>
            <person name="Velzen R.V."/>
            <person name="Ruijter N.D."/>
            <person name="Aanen D.K."/>
            <person name="Win J."/>
            <person name="Kamoun S."/>
            <person name="Bisseling T."/>
            <person name="Huang S."/>
        </authorList>
    </citation>
    <scope>NUCLEOTIDE SEQUENCE [LARGE SCALE GENOMIC DNA]</scope>
    <source>
        <strain evidence="7">DAOM197198w</strain>
    </source>
</reference>
<keyword evidence="7" id="KW-1185">Reference proteome</keyword>
<dbReference type="InterPro" id="IPR055427">
    <property type="entry name" value="TRAPPC13_N"/>
</dbReference>
<evidence type="ECO:0000313" key="7">
    <source>
        <dbReference type="Proteomes" id="UP000022910"/>
    </source>
</evidence>
<dbReference type="Pfam" id="PF23647">
    <property type="entry name" value="TRAPPC13_M"/>
    <property type="match status" value="2"/>
</dbReference>
<feature type="region of interest" description="Disordered" evidence="2">
    <location>
        <begin position="268"/>
        <end position="294"/>
    </location>
</feature>
<feature type="domain" description="Trafficking protein particle complex subunit 13 middle" evidence="5">
    <location>
        <begin position="182"/>
        <end position="235"/>
    </location>
</feature>
<evidence type="ECO:0000256" key="2">
    <source>
        <dbReference type="SAM" id="MobiDB-lite"/>
    </source>
</evidence>
<dbReference type="OrthoDB" id="10250284at2759"/>
<dbReference type="Pfam" id="PF06159">
    <property type="entry name" value="TRAPPC13_N"/>
    <property type="match status" value="1"/>
</dbReference>
<evidence type="ECO:0000256" key="1">
    <source>
        <dbReference type="ARBA" id="ARBA00010785"/>
    </source>
</evidence>
<gene>
    <name evidence="6" type="ORF">RirG_253370</name>
</gene>
<dbReference type="PANTHER" id="PTHR13134:SF3">
    <property type="entry name" value="TRAFFICKING PROTEIN PARTICLE COMPLEX SUBUNIT 13"/>
    <property type="match status" value="1"/>
</dbReference>
<evidence type="ECO:0000259" key="5">
    <source>
        <dbReference type="Pfam" id="PF23647"/>
    </source>
</evidence>
<organism evidence="6 7">
    <name type="scientific">Rhizophagus irregularis (strain DAOM 197198w)</name>
    <name type="common">Glomus intraradices</name>
    <dbReference type="NCBI Taxonomy" id="1432141"/>
    <lineage>
        <taxon>Eukaryota</taxon>
        <taxon>Fungi</taxon>
        <taxon>Fungi incertae sedis</taxon>
        <taxon>Mucoromycota</taxon>
        <taxon>Glomeromycotina</taxon>
        <taxon>Glomeromycetes</taxon>
        <taxon>Glomerales</taxon>
        <taxon>Glomeraceae</taxon>
        <taxon>Rhizophagus</taxon>
    </lineage>
</organism>
<dbReference type="PANTHER" id="PTHR13134">
    <property type="entry name" value="TRAFFICKING PROTEIN PARTICLE COMPLEX SUBUNIT 13"/>
    <property type="match status" value="1"/>
</dbReference>